<evidence type="ECO:0000256" key="1">
    <source>
        <dbReference type="ARBA" id="ARBA00005042"/>
    </source>
</evidence>
<dbReference type="EC" id="2.7.8.5" evidence="10"/>
<keyword evidence="3 10" id="KW-0444">Lipid biosynthesis</keyword>
<evidence type="ECO:0000256" key="7">
    <source>
        <dbReference type="ARBA" id="ARBA00023209"/>
    </source>
</evidence>
<dbReference type="CDD" id="cd09135">
    <property type="entry name" value="PLDc_PGS1_euk_1"/>
    <property type="match status" value="1"/>
</dbReference>
<dbReference type="Gene3D" id="3.30.870.10">
    <property type="entry name" value="Endonuclease Chain A"/>
    <property type="match status" value="2"/>
</dbReference>
<keyword evidence="8 10" id="KW-1208">Phospholipid metabolism</keyword>
<dbReference type="PANTHER" id="PTHR12586">
    <property type="entry name" value="CDP-DIACYLGLYCEROL--SERINE O-PHOSPHATIDYLTRANSFERASE"/>
    <property type="match status" value="1"/>
</dbReference>
<dbReference type="SUPFAM" id="SSF56024">
    <property type="entry name" value="Phospholipase D/nuclease"/>
    <property type="match status" value="1"/>
</dbReference>
<comment type="function">
    <text evidence="10">Functions in the biosynthesis of the anionic phospholipids phosphatidylglycerol and cardiolipin.</text>
</comment>
<dbReference type="EMBL" id="PEDP01000235">
    <property type="protein sequence ID" value="POS86874.1"/>
    <property type="molecule type" value="Genomic_DNA"/>
</dbReference>
<keyword evidence="4 10" id="KW-0808">Transferase</keyword>
<dbReference type="Proteomes" id="UP000237438">
    <property type="component" value="Unassembled WGS sequence"/>
</dbReference>
<dbReference type="SMART" id="SM00155">
    <property type="entry name" value="PLDc"/>
    <property type="match status" value="2"/>
</dbReference>
<dbReference type="AlphaFoldDB" id="A0A2S4PXX2"/>
<evidence type="ECO:0000259" key="12">
    <source>
        <dbReference type="PROSITE" id="PS50035"/>
    </source>
</evidence>
<dbReference type="GO" id="GO:0008444">
    <property type="term" value="F:CDP-diacylglycerol-glycerol-3-phosphate 3-phosphatidyltransferase activity"/>
    <property type="evidence" value="ECO:0007669"/>
    <property type="project" value="UniProtKB-EC"/>
</dbReference>
<evidence type="ECO:0000256" key="4">
    <source>
        <dbReference type="ARBA" id="ARBA00022679"/>
    </source>
</evidence>
<dbReference type="CDD" id="cd09137">
    <property type="entry name" value="PLDc_PGS1_euk_2"/>
    <property type="match status" value="1"/>
</dbReference>
<sequence>MLKGSSKNGLFSRKLSIHYIPRLFKSCSVRAASSSSSMLGVFTEKLDTIAPSFKIQGSKIKIISSPKEFYKIIKSKLLRAEKRIFLSTLYIGVTEHELISTIQTSLRLKPDLKLYILTDALRGTRESPSSSCASLLVPLITEFGDERIEIRMYHTPNLTGLKKCLIPRRINEGWGLQHMKLYGFDDEIIISGANLSSDYFTNRQDRYHLFSSRDITNYFFQLYVTISRLSFLVSPNSRSLNEYRLEWPTSNLAPSPLASPSHYIYESSKVLKQMPMPKKNINFTEKLDTLDTVIYPIVQLKPLSCHFDSSTEFSALKLILSTLTSTCYHNSSWTFTAGYFNPTQALTELLLSTSSSSNTVITASPWANGFYGSNGVSGLIPSAYTFLLNRFLRIIQQKNRTKDITVKEWRRGTVGEPDGWTYHAKGIWISLGRENRQVKSEVDISVIGSSNYTKRSYSLDLEAGVIILTNNLNLKKQLAKERDALEENAKNISINELSIPERKVGLKVRLAMWIVSTVGGAL</sequence>
<keyword evidence="7 10" id="KW-0594">Phospholipid biosynthesis</keyword>
<keyword evidence="5" id="KW-0677">Repeat</keyword>
<feature type="coiled-coil region" evidence="11">
    <location>
        <begin position="468"/>
        <end position="495"/>
    </location>
</feature>
<comment type="pathway">
    <text evidence="1 10">Phospholipid metabolism; phosphatidylglycerol biosynthesis; phosphatidylglycerol from CDP-diacylglycerol: step 1/2.</text>
</comment>
<dbReference type="PIRSF" id="PIRSF000850">
    <property type="entry name" value="Phospholipase_D_PSS"/>
    <property type="match status" value="1"/>
</dbReference>
<dbReference type="STRING" id="225359.A0A2S4PXX2"/>
<evidence type="ECO:0000256" key="8">
    <source>
        <dbReference type="ARBA" id="ARBA00023264"/>
    </source>
</evidence>
<protein>
    <recommendedName>
        <fullName evidence="10">CDP-diacylglycerol--glycerol-3-phosphate 3-phosphatidyltransferase</fullName>
        <ecNumber evidence="10">2.7.8.5</ecNumber>
    </recommendedName>
</protein>
<name>A0A2S4PXX2_9PEZI</name>
<dbReference type="PANTHER" id="PTHR12586:SF1">
    <property type="entry name" value="CDP-DIACYLGLYCEROL--GLYCEROL-3-PHOSPHATE 3-PHOSPHATIDYLTRANSFERASE, MITOCHONDRIAL"/>
    <property type="match status" value="1"/>
</dbReference>
<evidence type="ECO:0000256" key="5">
    <source>
        <dbReference type="ARBA" id="ARBA00022737"/>
    </source>
</evidence>
<dbReference type="GO" id="GO:0005739">
    <property type="term" value="C:mitochondrion"/>
    <property type="evidence" value="ECO:0007669"/>
    <property type="project" value="UniProtKB-SubCell"/>
</dbReference>
<evidence type="ECO:0000256" key="3">
    <source>
        <dbReference type="ARBA" id="ARBA00022516"/>
    </source>
</evidence>
<keyword evidence="14" id="KW-1185">Reference proteome</keyword>
<gene>
    <name evidence="13" type="ORF">EPUL_001723</name>
</gene>
<keyword evidence="10" id="KW-0547">Nucleotide-binding</keyword>
<keyword evidence="10" id="KW-0496">Mitochondrion</keyword>
<evidence type="ECO:0000313" key="14">
    <source>
        <dbReference type="Proteomes" id="UP000237438"/>
    </source>
</evidence>
<accession>A0A2S4PXX2</accession>
<evidence type="ECO:0000256" key="2">
    <source>
        <dbReference type="ARBA" id="ARBA00010682"/>
    </source>
</evidence>
<evidence type="ECO:0000313" key="13">
    <source>
        <dbReference type="EMBL" id="POS86874.1"/>
    </source>
</evidence>
<dbReference type="InterPro" id="IPR001736">
    <property type="entry name" value="PLipase_D/transphosphatidylase"/>
</dbReference>
<keyword evidence="11" id="KW-0175">Coiled coil</keyword>
<dbReference type="UniPathway" id="UPA00084">
    <property type="reaction ID" value="UER00503"/>
</dbReference>
<comment type="subcellular location">
    <subcellularLocation>
        <location evidence="10">Mitochondrion</location>
    </subcellularLocation>
</comment>
<dbReference type="OrthoDB" id="10250191at2759"/>
<feature type="domain" description="PLD phosphodiesterase" evidence="12">
    <location>
        <begin position="173"/>
        <end position="199"/>
    </location>
</feature>
<keyword evidence="10" id="KW-0067">ATP-binding</keyword>
<evidence type="ECO:0000256" key="11">
    <source>
        <dbReference type="SAM" id="Coils"/>
    </source>
</evidence>
<comment type="similarity">
    <text evidence="2 10">Belongs to the CDP-alcohol phosphatidyltransferase class-II family.</text>
</comment>
<evidence type="ECO:0000256" key="10">
    <source>
        <dbReference type="RuleBase" id="RU365024"/>
    </source>
</evidence>
<dbReference type="GO" id="GO:0005524">
    <property type="term" value="F:ATP binding"/>
    <property type="evidence" value="ECO:0007669"/>
    <property type="project" value="UniProtKB-KW"/>
</dbReference>
<dbReference type="GO" id="GO:0032049">
    <property type="term" value="P:cardiolipin biosynthetic process"/>
    <property type="evidence" value="ECO:0007669"/>
    <property type="project" value="InterPro"/>
</dbReference>
<reference evidence="13 14" key="1">
    <citation type="submission" date="2017-10" db="EMBL/GenBank/DDBJ databases">
        <title>Development of genomic resources for the powdery mildew, Erysiphe pulchra.</title>
        <authorList>
            <person name="Wadl P.A."/>
            <person name="Mack B.M."/>
            <person name="Moore G."/>
            <person name="Beltz S.B."/>
        </authorList>
    </citation>
    <scope>NUCLEOTIDE SEQUENCE [LARGE SCALE GENOMIC DNA]</scope>
    <source>
        <strain evidence="13">Cflorida</strain>
    </source>
</reference>
<comment type="caution">
    <text evidence="13">The sequence shown here is derived from an EMBL/GenBank/DDBJ whole genome shotgun (WGS) entry which is preliminary data.</text>
</comment>
<evidence type="ECO:0000256" key="9">
    <source>
        <dbReference type="ARBA" id="ARBA00048586"/>
    </source>
</evidence>
<dbReference type="PROSITE" id="PS50035">
    <property type="entry name" value="PLD"/>
    <property type="match status" value="1"/>
</dbReference>
<dbReference type="InterPro" id="IPR016270">
    <property type="entry name" value="PGS1"/>
</dbReference>
<proteinExistence type="inferred from homology"/>
<evidence type="ECO:0000256" key="6">
    <source>
        <dbReference type="ARBA" id="ARBA00023098"/>
    </source>
</evidence>
<comment type="catalytic activity">
    <reaction evidence="9 10">
        <text>a CDP-1,2-diacyl-sn-glycerol + sn-glycerol 3-phosphate = a 1,2-diacyl-sn-glycero-3-phospho-(1'-sn-glycero-3'-phosphate) + CMP + H(+)</text>
        <dbReference type="Rhea" id="RHEA:12593"/>
        <dbReference type="ChEBI" id="CHEBI:15378"/>
        <dbReference type="ChEBI" id="CHEBI:57597"/>
        <dbReference type="ChEBI" id="CHEBI:58332"/>
        <dbReference type="ChEBI" id="CHEBI:60110"/>
        <dbReference type="ChEBI" id="CHEBI:60377"/>
        <dbReference type="EC" id="2.7.8.5"/>
    </reaction>
</comment>
<organism evidence="13 14">
    <name type="scientific">Erysiphe pulchra</name>
    <dbReference type="NCBI Taxonomy" id="225359"/>
    <lineage>
        <taxon>Eukaryota</taxon>
        <taxon>Fungi</taxon>
        <taxon>Dikarya</taxon>
        <taxon>Ascomycota</taxon>
        <taxon>Pezizomycotina</taxon>
        <taxon>Leotiomycetes</taxon>
        <taxon>Erysiphales</taxon>
        <taxon>Erysiphaceae</taxon>
        <taxon>Erysiphe</taxon>
    </lineage>
</organism>
<keyword evidence="6 10" id="KW-0443">Lipid metabolism</keyword>